<proteinExistence type="predicted"/>
<gene>
    <name evidence="1" type="ORF">PAM7066_02101</name>
</gene>
<name>A0A1Y5ST32_9RHOB</name>
<dbReference type="AlphaFoldDB" id="A0A1Y5ST32"/>
<evidence type="ECO:0000313" key="2">
    <source>
        <dbReference type="Proteomes" id="UP000193870"/>
    </source>
</evidence>
<dbReference type="STRING" id="315423.SAMN04488020_105157"/>
<dbReference type="EMBL" id="FWFV01000005">
    <property type="protein sequence ID" value="SLN47449.1"/>
    <property type="molecule type" value="Genomic_DNA"/>
</dbReference>
<organism evidence="1 2">
    <name type="scientific">Palleronia marisminoris</name>
    <dbReference type="NCBI Taxonomy" id="315423"/>
    <lineage>
        <taxon>Bacteria</taxon>
        <taxon>Pseudomonadati</taxon>
        <taxon>Pseudomonadota</taxon>
        <taxon>Alphaproteobacteria</taxon>
        <taxon>Rhodobacterales</taxon>
        <taxon>Roseobacteraceae</taxon>
        <taxon>Palleronia</taxon>
    </lineage>
</organism>
<dbReference type="RefSeq" id="WP_085854086.1">
    <property type="nucleotide sequence ID" value="NZ_FOPF01000005.1"/>
</dbReference>
<sequence>MSKSSSIPLPHDWPEVEEQVREAIIAMASILEMFGPDDDHGATVVAFLGQSVDIHGNNEASRAEIASVDITRHGLYRFARLAWCYAYQVDEWQDFSVEVLHETSCGLLTGGYALTDRESEPTGLNPLNDLALRRVIETANARWYLTEENSDLTVRQLGLLTNMADTTVRSSLSKEGFRLEPSHTKDDDKSAYTLPYKDALLWLSRRRGFIPNAAAPSPDRYRAAIHETLADRSVPFPTVLRRMAEMPGAPNAGEINVAPKWYEGLVGGRAVAPDVEALVTVADAYDAPRAVFAARGVEHLLELAGDGNG</sequence>
<reference evidence="1 2" key="1">
    <citation type="submission" date="2017-03" db="EMBL/GenBank/DDBJ databases">
        <authorList>
            <person name="Afonso C.L."/>
            <person name="Miller P.J."/>
            <person name="Scott M.A."/>
            <person name="Spackman E."/>
            <person name="Goraichik I."/>
            <person name="Dimitrov K.M."/>
            <person name="Suarez D.L."/>
            <person name="Swayne D.E."/>
        </authorList>
    </citation>
    <scope>NUCLEOTIDE SEQUENCE [LARGE SCALE GENOMIC DNA]</scope>
    <source>
        <strain evidence="1 2">CECT 7066</strain>
    </source>
</reference>
<dbReference type="OrthoDB" id="8452017at2"/>
<accession>A0A1Y5ST32</accession>
<dbReference type="Proteomes" id="UP000193870">
    <property type="component" value="Unassembled WGS sequence"/>
</dbReference>
<keyword evidence="2" id="KW-1185">Reference proteome</keyword>
<evidence type="ECO:0000313" key="1">
    <source>
        <dbReference type="EMBL" id="SLN47449.1"/>
    </source>
</evidence>
<protein>
    <submittedName>
        <fullName evidence="1">Uncharacterized protein</fullName>
    </submittedName>
</protein>